<reference evidence="1 2" key="1">
    <citation type="submission" date="2014-03" db="EMBL/GenBank/DDBJ databases">
        <title>Draft Genome of Photorhabdus luminescens BA1, an Egyptian Isolate.</title>
        <authorList>
            <person name="Ghazal S."/>
            <person name="Hurst S.G.IV."/>
            <person name="Morris K."/>
            <person name="Thomas K."/>
            <person name="Tisa L.S."/>
        </authorList>
    </citation>
    <scope>NUCLEOTIDE SEQUENCE [LARGE SCALE GENOMIC DNA]</scope>
    <source>
        <strain evidence="1 2">BA1</strain>
    </source>
</reference>
<dbReference type="RefSeq" id="WP_051560813.1">
    <property type="nucleotide sequence ID" value="NZ_CAWLTM010000068.1"/>
</dbReference>
<protein>
    <submittedName>
        <fullName evidence="1">Uncharacterized protein</fullName>
    </submittedName>
</protein>
<evidence type="ECO:0000313" key="2">
    <source>
        <dbReference type="Proteomes" id="UP000023464"/>
    </source>
</evidence>
<name>A0A022PJ02_9GAMM</name>
<dbReference type="AlphaFoldDB" id="A0A022PJ02"/>
<proteinExistence type="predicted"/>
<dbReference type="EMBL" id="JFGV01000047">
    <property type="protein sequence ID" value="EYU14460.1"/>
    <property type="molecule type" value="Genomic_DNA"/>
</dbReference>
<accession>A0A022PJ02</accession>
<keyword evidence="2" id="KW-1185">Reference proteome</keyword>
<comment type="caution">
    <text evidence="1">The sequence shown here is derived from an EMBL/GenBank/DDBJ whole genome shotgun (WGS) entry which is preliminary data.</text>
</comment>
<dbReference type="Proteomes" id="UP000023464">
    <property type="component" value="Unassembled WGS sequence"/>
</dbReference>
<sequence length="71" mass="7699">MNLTTEPDTENNQNQGNQNVIVEVSGITSATYLTPIKDTLAKWKDSQEAIININGVGIVVSKENVDKLIGI</sequence>
<gene>
    <name evidence="1" type="ORF">BA1DRAFT_03046</name>
</gene>
<organism evidence="1 2">
    <name type="scientific">Photorhabdus aegyptia</name>
    <dbReference type="NCBI Taxonomy" id="2805098"/>
    <lineage>
        <taxon>Bacteria</taxon>
        <taxon>Pseudomonadati</taxon>
        <taxon>Pseudomonadota</taxon>
        <taxon>Gammaproteobacteria</taxon>
        <taxon>Enterobacterales</taxon>
        <taxon>Morganellaceae</taxon>
        <taxon>Photorhabdus</taxon>
    </lineage>
</organism>
<evidence type="ECO:0000313" key="1">
    <source>
        <dbReference type="EMBL" id="EYU14460.1"/>
    </source>
</evidence>
<dbReference type="PATRIC" id="fig|1393736.3.peg.3121"/>